<evidence type="ECO:0000313" key="15">
    <source>
        <dbReference type="Proteomes" id="UP000054729"/>
    </source>
</evidence>
<protein>
    <submittedName>
        <fullName evidence="14">Alkane-1-monooxygenase</fullName>
    </submittedName>
</protein>
<evidence type="ECO:0000256" key="11">
    <source>
        <dbReference type="ARBA" id="ARBA00023136"/>
    </source>
</evidence>
<evidence type="ECO:0000256" key="8">
    <source>
        <dbReference type="ARBA" id="ARBA00023002"/>
    </source>
</evidence>
<evidence type="ECO:0000313" key="14">
    <source>
        <dbReference type="EMBL" id="KTD76482.1"/>
    </source>
</evidence>
<dbReference type="STRING" id="66969.Lwal_2204"/>
<comment type="similarity">
    <text evidence="2">Belongs to the fatty acid desaturase type 1 family. AlkB subfamily.</text>
</comment>
<reference evidence="14 15" key="1">
    <citation type="submission" date="2015-11" db="EMBL/GenBank/DDBJ databases">
        <title>Genomic analysis of 38 Legionella species identifies large and diverse effector repertoires.</title>
        <authorList>
            <person name="Burstein D."/>
            <person name="Amaro F."/>
            <person name="Zusman T."/>
            <person name="Lifshitz Z."/>
            <person name="Cohen O."/>
            <person name="Gilbert J.A."/>
            <person name="Pupko T."/>
            <person name="Shuman H.A."/>
            <person name="Segal G."/>
        </authorList>
    </citation>
    <scope>NUCLEOTIDE SEQUENCE [LARGE SCALE GENOMIC DNA]</scope>
    <source>
        <strain evidence="14 15">ATCC 51914</strain>
    </source>
</reference>
<evidence type="ECO:0000259" key="13">
    <source>
        <dbReference type="Pfam" id="PF00487"/>
    </source>
</evidence>
<dbReference type="PANTHER" id="PTHR38674">
    <property type="entry name" value="ALKANE 1-MONOOXYGENASE 1"/>
    <property type="match status" value="1"/>
</dbReference>
<dbReference type="PANTHER" id="PTHR38674:SF1">
    <property type="entry name" value="ALKANE 1-MONOOXYGENASE 1"/>
    <property type="match status" value="1"/>
</dbReference>
<feature type="transmembrane region" description="Helical" evidence="12">
    <location>
        <begin position="7"/>
        <end position="25"/>
    </location>
</feature>
<keyword evidence="10 14" id="KW-0503">Monooxygenase</keyword>
<feature type="transmembrane region" description="Helical" evidence="12">
    <location>
        <begin position="132"/>
        <end position="148"/>
    </location>
</feature>
<evidence type="ECO:0000256" key="3">
    <source>
        <dbReference type="ARBA" id="ARBA00022475"/>
    </source>
</evidence>
<sequence length="366" mass="42808">MNAFKKYSFLLIFLLILLPFISLYLGGWLSFLSYLVLFALVPGVDYFIRDSSNPNKDEEKWLSKDPFFKYLTYLYVPVHVGILILSAYLLSYYSFTWIEWIGFTLSIGLLTGGIGLTFAHELMHKNSKLQHFFSKVILVCVCYGHFFIEHVKGHHVRVATPEDPATARLGQSLYQFLPKSIVGSFKSALQLESQRLHRKNHSVYSLHNHFWWIILCPIMIATLFFIYGGFSILAFYILQSMVAILLLETVNYIEHYGLERRKLNNQYYEKVSPYHSWNANHWFSNIILLHLQRHSDHHTYGGRPYQILRHMEDSPQLPSGYLGMIILAFIPPLWRYVMDKRVLNYRAERIAKEVCSIDFTNPASEV</sequence>
<feature type="domain" description="Fatty acid desaturase" evidence="13">
    <location>
        <begin position="97"/>
        <end position="324"/>
    </location>
</feature>
<keyword evidence="5 12" id="KW-0812">Transmembrane</keyword>
<feature type="transmembrane region" description="Helical" evidence="12">
    <location>
        <begin position="97"/>
        <end position="120"/>
    </location>
</feature>
<dbReference type="EMBL" id="LNZB01000051">
    <property type="protein sequence ID" value="KTD76482.1"/>
    <property type="molecule type" value="Genomic_DNA"/>
</dbReference>
<feature type="transmembrane region" description="Helical" evidence="12">
    <location>
        <begin position="70"/>
        <end position="91"/>
    </location>
</feature>
<dbReference type="GO" id="GO:0046872">
    <property type="term" value="F:metal ion binding"/>
    <property type="evidence" value="ECO:0007669"/>
    <property type="project" value="UniProtKB-KW"/>
</dbReference>
<evidence type="ECO:0000256" key="12">
    <source>
        <dbReference type="SAM" id="Phobius"/>
    </source>
</evidence>
<proteinExistence type="inferred from homology"/>
<name>A0A0W1A553_9GAMM</name>
<dbReference type="PATRIC" id="fig|66969.6.peg.2396"/>
<comment type="subcellular location">
    <subcellularLocation>
        <location evidence="1">Cell inner membrane</location>
        <topology evidence="1">Multi-pass membrane protein</topology>
    </subcellularLocation>
</comment>
<dbReference type="RefSeq" id="WP_058480835.1">
    <property type="nucleotide sequence ID" value="NZ_CAAAIQ010000001.1"/>
</dbReference>
<evidence type="ECO:0000256" key="9">
    <source>
        <dbReference type="ARBA" id="ARBA00023004"/>
    </source>
</evidence>
<dbReference type="Proteomes" id="UP000054729">
    <property type="component" value="Unassembled WGS sequence"/>
</dbReference>
<comment type="caution">
    <text evidence="14">The sequence shown here is derived from an EMBL/GenBank/DDBJ whole genome shotgun (WGS) entry which is preliminary data.</text>
</comment>
<organism evidence="14 15">
    <name type="scientific">Legionella waltersii</name>
    <dbReference type="NCBI Taxonomy" id="66969"/>
    <lineage>
        <taxon>Bacteria</taxon>
        <taxon>Pseudomonadati</taxon>
        <taxon>Pseudomonadota</taxon>
        <taxon>Gammaproteobacteria</taxon>
        <taxon>Legionellales</taxon>
        <taxon>Legionellaceae</taxon>
        <taxon>Legionella</taxon>
    </lineage>
</organism>
<dbReference type="GO" id="GO:0004497">
    <property type="term" value="F:monooxygenase activity"/>
    <property type="evidence" value="ECO:0007669"/>
    <property type="project" value="UniProtKB-KW"/>
</dbReference>
<keyword evidence="8" id="KW-0560">Oxidoreductase</keyword>
<keyword evidence="3" id="KW-1003">Cell membrane</keyword>
<dbReference type="Pfam" id="PF00487">
    <property type="entry name" value="FA_desaturase"/>
    <property type="match status" value="1"/>
</dbReference>
<evidence type="ECO:0000256" key="1">
    <source>
        <dbReference type="ARBA" id="ARBA00004429"/>
    </source>
</evidence>
<feature type="transmembrane region" description="Helical" evidence="12">
    <location>
        <begin position="209"/>
        <end position="226"/>
    </location>
</feature>
<keyword evidence="15" id="KW-1185">Reference proteome</keyword>
<evidence type="ECO:0000256" key="10">
    <source>
        <dbReference type="ARBA" id="ARBA00023033"/>
    </source>
</evidence>
<feature type="transmembrane region" description="Helical" evidence="12">
    <location>
        <begin position="319"/>
        <end position="337"/>
    </location>
</feature>
<dbReference type="InterPro" id="IPR033885">
    <property type="entry name" value="AlkB/XylM"/>
</dbReference>
<dbReference type="AlphaFoldDB" id="A0A0W1A553"/>
<gene>
    <name evidence="14" type="ORF">Lwal_2204</name>
</gene>
<evidence type="ECO:0000256" key="5">
    <source>
        <dbReference type="ARBA" id="ARBA00022692"/>
    </source>
</evidence>
<dbReference type="InterPro" id="IPR005804">
    <property type="entry name" value="FA_desaturase_dom"/>
</dbReference>
<keyword evidence="7 12" id="KW-1133">Transmembrane helix</keyword>
<evidence type="ECO:0000256" key="6">
    <source>
        <dbReference type="ARBA" id="ARBA00022723"/>
    </source>
</evidence>
<dbReference type="GO" id="GO:0006629">
    <property type="term" value="P:lipid metabolic process"/>
    <property type="evidence" value="ECO:0007669"/>
    <property type="project" value="InterPro"/>
</dbReference>
<dbReference type="GO" id="GO:0005886">
    <property type="term" value="C:plasma membrane"/>
    <property type="evidence" value="ECO:0007669"/>
    <property type="project" value="UniProtKB-SubCell"/>
</dbReference>
<evidence type="ECO:0000256" key="2">
    <source>
        <dbReference type="ARBA" id="ARBA00010823"/>
    </source>
</evidence>
<accession>A0A0W1A553</accession>
<keyword evidence="11 12" id="KW-0472">Membrane</keyword>
<dbReference type="OrthoDB" id="4759734at2"/>
<dbReference type="CDD" id="cd03512">
    <property type="entry name" value="Alkane-hydroxylase"/>
    <property type="match status" value="1"/>
</dbReference>
<evidence type="ECO:0000256" key="7">
    <source>
        <dbReference type="ARBA" id="ARBA00022989"/>
    </source>
</evidence>
<keyword evidence="6" id="KW-0479">Metal-binding</keyword>
<keyword evidence="4" id="KW-0997">Cell inner membrane</keyword>
<evidence type="ECO:0000256" key="4">
    <source>
        <dbReference type="ARBA" id="ARBA00022519"/>
    </source>
</evidence>
<keyword evidence="9" id="KW-0408">Iron</keyword>